<dbReference type="PROSITE" id="PS00798">
    <property type="entry name" value="ALDOKETO_REDUCTASE_1"/>
    <property type="match status" value="1"/>
</dbReference>
<dbReference type="PRINTS" id="PR00069">
    <property type="entry name" value="ALDKETRDTASE"/>
</dbReference>
<dbReference type="InterPro" id="IPR018170">
    <property type="entry name" value="Aldo/ket_reductase_CS"/>
</dbReference>
<keyword evidence="1" id="KW-0560">Oxidoreductase</keyword>
<dbReference type="InterPro" id="IPR020471">
    <property type="entry name" value="AKR"/>
</dbReference>
<feature type="domain" description="NADP-dependent oxidoreductase" evidence="5">
    <location>
        <begin position="21"/>
        <end position="282"/>
    </location>
</feature>
<dbReference type="Gene3D" id="3.20.20.100">
    <property type="entry name" value="NADP-dependent oxidoreductase domain"/>
    <property type="match status" value="1"/>
</dbReference>
<protein>
    <recommendedName>
        <fullName evidence="5">NADP-dependent oxidoreductase domain-containing protein</fullName>
    </recommendedName>
</protein>
<evidence type="ECO:0000256" key="4">
    <source>
        <dbReference type="PIRSR" id="PIRSR000097-3"/>
    </source>
</evidence>
<dbReference type="SUPFAM" id="SSF51430">
    <property type="entry name" value="NAD(P)-linked oxidoreductase"/>
    <property type="match status" value="1"/>
</dbReference>
<gene>
    <name evidence="6" type="ORF">WJX74_005008</name>
</gene>
<feature type="site" description="Lowers pKa of active site Tyr" evidence="4">
    <location>
        <position position="82"/>
    </location>
</feature>
<feature type="active site" description="Proton donor" evidence="2">
    <location>
        <position position="53"/>
    </location>
</feature>
<dbReference type="Proteomes" id="UP001438707">
    <property type="component" value="Unassembled WGS sequence"/>
</dbReference>
<dbReference type="PIRSF" id="PIRSF000097">
    <property type="entry name" value="AKR"/>
    <property type="match status" value="1"/>
</dbReference>
<dbReference type="InterPro" id="IPR036812">
    <property type="entry name" value="NAD(P)_OxRdtase_dom_sf"/>
</dbReference>
<dbReference type="PANTHER" id="PTHR11732">
    <property type="entry name" value="ALDO/KETO REDUCTASE"/>
    <property type="match status" value="1"/>
</dbReference>
<dbReference type="Pfam" id="PF00248">
    <property type="entry name" value="Aldo_ket_red"/>
    <property type="match status" value="1"/>
</dbReference>
<reference evidence="6 7" key="1">
    <citation type="journal article" date="2024" name="Nat. Commun.">
        <title>Phylogenomics reveals the evolutionary origins of lichenization in chlorophyte algae.</title>
        <authorList>
            <person name="Puginier C."/>
            <person name="Libourel C."/>
            <person name="Otte J."/>
            <person name="Skaloud P."/>
            <person name="Haon M."/>
            <person name="Grisel S."/>
            <person name="Petersen M."/>
            <person name="Berrin J.G."/>
            <person name="Delaux P.M."/>
            <person name="Dal Grande F."/>
            <person name="Keller J."/>
        </authorList>
    </citation>
    <scope>NUCLEOTIDE SEQUENCE [LARGE SCALE GENOMIC DNA]</scope>
    <source>
        <strain evidence="6 7">SAG 2145</strain>
    </source>
</reference>
<evidence type="ECO:0000313" key="6">
    <source>
        <dbReference type="EMBL" id="KAK9822921.1"/>
    </source>
</evidence>
<organism evidence="6 7">
    <name type="scientific">Apatococcus lobatus</name>
    <dbReference type="NCBI Taxonomy" id="904363"/>
    <lineage>
        <taxon>Eukaryota</taxon>
        <taxon>Viridiplantae</taxon>
        <taxon>Chlorophyta</taxon>
        <taxon>core chlorophytes</taxon>
        <taxon>Trebouxiophyceae</taxon>
        <taxon>Chlorellales</taxon>
        <taxon>Chlorellaceae</taxon>
        <taxon>Apatococcus</taxon>
    </lineage>
</organism>
<accession>A0AAW1QPA1</accession>
<name>A0AAW1QPA1_9CHLO</name>
<evidence type="ECO:0000256" key="1">
    <source>
        <dbReference type="ARBA" id="ARBA00023002"/>
    </source>
</evidence>
<sequence>MQARCNTTALLASGYDIPLVGLGTWKSEPGRVTAAVKSALASGYRHIDCAAIYKNEDEVGNALAASIHQGVVRREDVFITSKLWNSDHSDRRVKAACLKSMRDLRVDYLDLYLIHWPVTGNRGPDVQPPLLETWKAMQDLVCQGLVRSIGVSNFSVSKMEGLMTAPGVPLSVCQVECHPYFRNDGVHAWCKQQGIHMTAYSPLGSADSASLLGRNAQMLLQNETLLSIANDLKRSPAEVLLQWGLRNGTSILPKSTSSERIKANLASLDWQLPQVAFEALNNLDYQRRMVDGSFWVNPAGPYSNLEELWK</sequence>
<feature type="binding site" evidence="3">
    <location>
        <position position="115"/>
    </location>
    <ligand>
        <name>substrate</name>
    </ligand>
</feature>
<dbReference type="InterPro" id="IPR023210">
    <property type="entry name" value="NADP_OxRdtase_dom"/>
</dbReference>
<evidence type="ECO:0000256" key="3">
    <source>
        <dbReference type="PIRSR" id="PIRSR000097-2"/>
    </source>
</evidence>
<keyword evidence="7" id="KW-1185">Reference proteome</keyword>
<evidence type="ECO:0000313" key="7">
    <source>
        <dbReference type="Proteomes" id="UP001438707"/>
    </source>
</evidence>
<evidence type="ECO:0000259" key="5">
    <source>
        <dbReference type="Pfam" id="PF00248"/>
    </source>
</evidence>
<dbReference type="PROSITE" id="PS00062">
    <property type="entry name" value="ALDOKETO_REDUCTASE_2"/>
    <property type="match status" value="1"/>
</dbReference>
<dbReference type="FunFam" id="3.20.20.100:FF:000002">
    <property type="entry name" value="2,5-diketo-D-gluconic acid reductase A"/>
    <property type="match status" value="1"/>
</dbReference>
<comment type="caution">
    <text evidence="6">The sequence shown here is derived from an EMBL/GenBank/DDBJ whole genome shotgun (WGS) entry which is preliminary data.</text>
</comment>
<dbReference type="EMBL" id="JALJOS010000029">
    <property type="protein sequence ID" value="KAK9822921.1"/>
    <property type="molecule type" value="Genomic_DNA"/>
</dbReference>
<proteinExistence type="predicted"/>
<dbReference type="GO" id="GO:0016616">
    <property type="term" value="F:oxidoreductase activity, acting on the CH-OH group of donors, NAD or NADP as acceptor"/>
    <property type="evidence" value="ECO:0007669"/>
    <property type="project" value="UniProtKB-ARBA"/>
</dbReference>
<evidence type="ECO:0000256" key="2">
    <source>
        <dbReference type="PIRSR" id="PIRSR000097-1"/>
    </source>
</evidence>
<dbReference type="AlphaFoldDB" id="A0AAW1QPA1"/>